<organism evidence="2 3">
    <name type="scientific">Muraenolepis orangiensis</name>
    <name type="common">Patagonian moray cod</name>
    <dbReference type="NCBI Taxonomy" id="630683"/>
    <lineage>
        <taxon>Eukaryota</taxon>
        <taxon>Metazoa</taxon>
        <taxon>Chordata</taxon>
        <taxon>Craniata</taxon>
        <taxon>Vertebrata</taxon>
        <taxon>Euteleostomi</taxon>
        <taxon>Actinopterygii</taxon>
        <taxon>Neopterygii</taxon>
        <taxon>Teleostei</taxon>
        <taxon>Neoteleostei</taxon>
        <taxon>Acanthomorphata</taxon>
        <taxon>Zeiogadaria</taxon>
        <taxon>Gadariae</taxon>
        <taxon>Gadiformes</taxon>
        <taxon>Muraenolepidoidei</taxon>
        <taxon>Muraenolepididae</taxon>
        <taxon>Muraenolepis</taxon>
    </lineage>
</organism>
<gene>
    <name evidence="2" type="ORF">NHX12_022779</name>
</gene>
<evidence type="ECO:0008006" key="4">
    <source>
        <dbReference type="Google" id="ProtNLM"/>
    </source>
</evidence>
<evidence type="ECO:0000313" key="2">
    <source>
        <dbReference type="EMBL" id="KAJ3610687.1"/>
    </source>
</evidence>
<evidence type="ECO:0000256" key="1">
    <source>
        <dbReference type="SAM" id="MobiDB-lite"/>
    </source>
</evidence>
<dbReference type="OrthoDB" id="9943553at2759"/>
<keyword evidence="3" id="KW-1185">Reference proteome</keyword>
<feature type="region of interest" description="Disordered" evidence="1">
    <location>
        <begin position="296"/>
        <end position="334"/>
    </location>
</feature>
<reference evidence="2" key="1">
    <citation type="submission" date="2022-07" db="EMBL/GenBank/DDBJ databases">
        <title>Chromosome-level genome of Muraenolepis orangiensis.</title>
        <authorList>
            <person name="Kim J."/>
        </authorList>
    </citation>
    <scope>NUCLEOTIDE SEQUENCE</scope>
    <source>
        <strain evidence="2">KU_S4_2022</strain>
        <tissue evidence="2">Muscle</tissue>
    </source>
</reference>
<protein>
    <recommendedName>
        <fullName evidence="4">DUF4657 domain-containing protein</fullName>
    </recommendedName>
</protein>
<evidence type="ECO:0000313" key="3">
    <source>
        <dbReference type="Proteomes" id="UP001148018"/>
    </source>
</evidence>
<feature type="compositionally biased region" description="Polar residues" evidence="1">
    <location>
        <begin position="206"/>
        <end position="221"/>
    </location>
</feature>
<accession>A0A9Q0ENQ2</accession>
<dbReference type="AlphaFoldDB" id="A0A9Q0ENQ2"/>
<dbReference type="Proteomes" id="UP001148018">
    <property type="component" value="Unassembled WGS sequence"/>
</dbReference>
<feature type="region of interest" description="Disordered" evidence="1">
    <location>
        <begin position="197"/>
        <end position="223"/>
    </location>
</feature>
<proteinExistence type="predicted"/>
<feature type="compositionally biased region" description="Basic and acidic residues" evidence="1">
    <location>
        <begin position="153"/>
        <end position="163"/>
    </location>
</feature>
<dbReference type="EMBL" id="JANIIK010000038">
    <property type="protein sequence ID" value="KAJ3610687.1"/>
    <property type="molecule type" value="Genomic_DNA"/>
</dbReference>
<comment type="caution">
    <text evidence="2">The sequence shown here is derived from an EMBL/GenBank/DDBJ whole genome shotgun (WGS) entry which is preliminary data.</text>
</comment>
<name>A0A9Q0ENQ2_9TELE</name>
<feature type="region of interest" description="Disordered" evidence="1">
    <location>
        <begin position="138"/>
        <end position="173"/>
    </location>
</feature>
<feature type="compositionally biased region" description="Polar residues" evidence="1">
    <location>
        <begin position="244"/>
        <end position="259"/>
    </location>
</feature>
<sequence>MELFAVGLELDKTTAIKTMAHIVYSQRETVLYGPWSLDLPGGGHCWGSRERTSPFPDVASDIKGSSLSFRPACGWCREEFYGRAVTGVGPLQKKKHLECSHDLLTRKGDMVLDSEVVLTKMKIFQNFSEKLLASEDSFSTTSSCEQEVPEPTRTSEEKARLDAEPGSPSVEEEAGSDYLCAMFSDSQLPRLFKFESEDSGVELPSGANSPSTPTGSEQSFAVHSRESSCDSCRLKAAVPVLGKQVSSGETDEIQTTGSPTDAYGDDALLKSTVTEEEELSFSTEQTDVTLVEDPAEACQKEVRPSDPSTAELREDVEEEDVFQPMTSSLRRSSTSDSLEEYMDECCRLSEVQQTGPSNPLGSGLGYLEHICQLIEKIGQLQETNLRLQRQICGLHKTGRVAQTREHHCSCGAARLAYQEPPKRLQRNDFQSLSGTLSDLSTIHEVTRRPPPSEGNVKLIGRSLNRRSYTEGETHFLSDGGAEGGPASPQRQLSENYTWGRVKDLVRRAKLRQPSGSRLGLSPTSLKMSCPQLYRPDLGPVELPGRRNRNSMIALDHQSKLDLSWLQ</sequence>
<feature type="region of interest" description="Disordered" evidence="1">
    <location>
        <begin position="243"/>
        <end position="265"/>
    </location>
</feature>